<dbReference type="OrthoDB" id="2495075at2759"/>
<evidence type="ECO:0000313" key="2">
    <source>
        <dbReference type="EnsemblFungi" id="PTTG_07091-t43_1-p1"/>
    </source>
</evidence>
<evidence type="ECO:0000313" key="3">
    <source>
        <dbReference type="Proteomes" id="UP000005240"/>
    </source>
</evidence>
<gene>
    <name evidence="1" type="ORF">PTTG_07091</name>
</gene>
<accession>A0A0C4EVU8</accession>
<organism evidence="1">
    <name type="scientific">Puccinia triticina (isolate 1-1 / race 1 (BBBD))</name>
    <name type="common">Brown leaf rust fungus</name>
    <dbReference type="NCBI Taxonomy" id="630390"/>
    <lineage>
        <taxon>Eukaryota</taxon>
        <taxon>Fungi</taxon>
        <taxon>Dikarya</taxon>
        <taxon>Basidiomycota</taxon>
        <taxon>Pucciniomycotina</taxon>
        <taxon>Pucciniomycetes</taxon>
        <taxon>Pucciniales</taxon>
        <taxon>Pucciniaceae</taxon>
        <taxon>Puccinia</taxon>
    </lineage>
</organism>
<evidence type="ECO:0008006" key="4">
    <source>
        <dbReference type="Google" id="ProtNLM"/>
    </source>
</evidence>
<reference evidence="1" key="2">
    <citation type="submission" date="2016-05" db="EMBL/GenBank/DDBJ databases">
        <title>Comparative analysis highlights variable genome content of wheat rusts and divergence of the mating loci.</title>
        <authorList>
            <person name="Cuomo C.A."/>
            <person name="Bakkeren G."/>
            <person name="Szabo L."/>
            <person name="Khalil H."/>
            <person name="Joly D."/>
            <person name="Goldberg J."/>
            <person name="Young S."/>
            <person name="Zeng Q."/>
            <person name="Fellers J."/>
        </authorList>
    </citation>
    <scope>NUCLEOTIDE SEQUENCE [LARGE SCALE GENOMIC DNA]</scope>
    <source>
        <strain evidence="1">1-1 BBBD Race 1</strain>
    </source>
</reference>
<evidence type="ECO:0000313" key="1">
    <source>
        <dbReference type="EMBL" id="OAV92810.1"/>
    </source>
</evidence>
<dbReference type="VEuPathDB" id="FungiDB:PTTG_07091"/>
<keyword evidence="3" id="KW-1185">Reference proteome</keyword>
<reference evidence="2" key="4">
    <citation type="submission" date="2025-05" db="UniProtKB">
        <authorList>
            <consortium name="EnsemblFungi"/>
        </authorList>
    </citation>
    <scope>IDENTIFICATION</scope>
    <source>
        <strain evidence="2">isolate 1-1 / race 1 (BBBD)</strain>
    </source>
</reference>
<dbReference type="OMA" id="PRDWTRF"/>
<proteinExistence type="predicted"/>
<dbReference type="EnsemblFungi" id="PTTG_07091-t43_1">
    <property type="protein sequence ID" value="PTTG_07091-t43_1-p1"/>
    <property type="gene ID" value="PTTG_07091"/>
</dbReference>
<dbReference type="EMBL" id="ADAS02000059">
    <property type="protein sequence ID" value="OAV92810.1"/>
    <property type="molecule type" value="Genomic_DNA"/>
</dbReference>
<protein>
    <recommendedName>
        <fullName evidence="4">Retrotransposon gag domain-containing protein</fullName>
    </recommendedName>
</protein>
<name>A0A0C4EVU8_PUCT1</name>
<dbReference type="Proteomes" id="UP000005240">
    <property type="component" value="Unassembled WGS sequence"/>
</dbReference>
<dbReference type="AlphaFoldDB" id="A0A0C4EVU8"/>
<reference evidence="1" key="1">
    <citation type="submission" date="2009-11" db="EMBL/GenBank/DDBJ databases">
        <authorList>
            <consortium name="The Broad Institute Genome Sequencing Platform"/>
            <person name="Ward D."/>
            <person name="Feldgarden M."/>
            <person name="Earl A."/>
            <person name="Young S.K."/>
            <person name="Zeng Q."/>
            <person name="Koehrsen M."/>
            <person name="Alvarado L."/>
            <person name="Berlin A."/>
            <person name="Bochicchio J."/>
            <person name="Borenstein D."/>
            <person name="Chapman S.B."/>
            <person name="Chen Z."/>
            <person name="Engels R."/>
            <person name="Freedman E."/>
            <person name="Gellesch M."/>
            <person name="Goldberg J."/>
            <person name="Griggs A."/>
            <person name="Gujja S."/>
            <person name="Heilman E."/>
            <person name="Heiman D."/>
            <person name="Hepburn T."/>
            <person name="Howarth C."/>
            <person name="Jen D."/>
            <person name="Larson L."/>
            <person name="Lewis B."/>
            <person name="Mehta T."/>
            <person name="Park D."/>
            <person name="Pearson M."/>
            <person name="Roberts A."/>
            <person name="Saif S."/>
            <person name="Shea T."/>
            <person name="Shenoy N."/>
            <person name="Sisk P."/>
            <person name="Stolte C."/>
            <person name="Sykes S."/>
            <person name="Thomson T."/>
            <person name="Walk T."/>
            <person name="White J."/>
            <person name="Yandava C."/>
            <person name="Izard J."/>
            <person name="Baranova O.V."/>
            <person name="Blanton J.M."/>
            <person name="Tanner A.C."/>
            <person name="Dewhirst F.E."/>
            <person name="Haas B."/>
            <person name="Nusbaum C."/>
            <person name="Birren B."/>
        </authorList>
    </citation>
    <scope>NUCLEOTIDE SEQUENCE [LARGE SCALE GENOMIC DNA]</scope>
    <source>
        <strain evidence="1">1-1 BBBD Race 1</strain>
    </source>
</reference>
<sequence length="198" mass="23170">MSQGVGPDEGRQRDVDWVVEQWPYSNCPTYDGHKTTDVWRWLDALALMLEIRHAHRDIWHLVGIRLLTGPALDALAQALASPVGPRDWTRFCRWAKTLNPLPPLLVQAYNRSLVQDEYQKLRQGEQETAEHFYHRFTHWELRAMYHHCNYEPRSAFLECLNAHLRPKVCSRMDDFKRYNLPIVFGDVVTAALNEDSSE</sequence>
<reference evidence="2 3" key="3">
    <citation type="journal article" date="2017" name="G3 (Bethesda)">
        <title>Comparative analysis highlights variable genome content of wheat rusts and divergence of the mating loci.</title>
        <authorList>
            <person name="Cuomo C.A."/>
            <person name="Bakkeren G."/>
            <person name="Khalil H.B."/>
            <person name="Panwar V."/>
            <person name="Joly D."/>
            <person name="Linning R."/>
            <person name="Sakthikumar S."/>
            <person name="Song X."/>
            <person name="Adiconis X."/>
            <person name="Fan L."/>
            <person name="Goldberg J.M."/>
            <person name="Levin J.Z."/>
            <person name="Young S."/>
            <person name="Zeng Q."/>
            <person name="Anikster Y."/>
            <person name="Bruce M."/>
            <person name="Wang M."/>
            <person name="Yin C."/>
            <person name="McCallum B."/>
            <person name="Szabo L.J."/>
            <person name="Hulbert S."/>
            <person name="Chen X."/>
            <person name="Fellers J.P."/>
        </authorList>
    </citation>
    <scope>NUCLEOTIDE SEQUENCE</scope>
    <source>
        <strain evidence="3">Isolate 1-1 / race 1 (BBBD)</strain>
        <strain evidence="2">isolate 1-1 / race 1 (BBBD)</strain>
    </source>
</reference>